<dbReference type="KEGG" id="pze:HU754_014905"/>
<organism evidence="5 6">
    <name type="scientific">Pseudomonas zeae</name>
    <dbReference type="NCBI Taxonomy" id="2745510"/>
    <lineage>
        <taxon>Bacteria</taxon>
        <taxon>Pseudomonadati</taxon>
        <taxon>Pseudomonadota</taxon>
        <taxon>Gammaproteobacteria</taxon>
        <taxon>Pseudomonadales</taxon>
        <taxon>Pseudomonadaceae</taxon>
        <taxon>Pseudomonas</taxon>
    </lineage>
</organism>
<keyword evidence="1" id="KW-0479">Metal-binding</keyword>
<reference evidence="5" key="2">
    <citation type="journal article" date="2021" name="Microorganisms">
        <title>The Ever-Expanding Pseudomonas Genus: Description of 43 New Species and Partition of the Pseudomonas putida Group.</title>
        <authorList>
            <person name="Girard L."/>
            <person name="Lood C."/>
            <person name="Hofte M."/>
            <person name="Vandamme P."/>
            <person name="Rokni-Zadeh H."/>
            <person name="van Noort V."/>
            <person name="Lavigne R."/>
            <person name="De Mot R."/>
        </authorList>
    </citation>
    <scope>NUCLEOTIDE SEQUENCE</scope>
    <source>
        <strain evidence="5">OE 48.2</strain>
    </source>
</reference>
<dbReference type="RefSeq" id="WP_186622391.1">
    <property type="nucleotide sequence ID" value="NZ_CP077090.1"/>
</dbReference>
<dbReference type="InterPro" id="IPR008922">
    <property type="entry name" value="Di-copper_centre_dom_sf"/>
</dbReference>
<dbReference type="SUPFAM" id="SSF48056">
    <property type="entry name" value="Di-copper centre-containing domain"/>
    <property type="match status" value="1"/>
</dbReference>
<evidence type="ECO:0000313" key="6">
    <source>
        <dbReference type="Proteomes" id="UP000627092"/>
    </source>
</evidence>
<dbReference type="AlphaFoldDB" id="A0A9E6NK98"/>
<dbReference type="InterPro" id="IPR006311">
    <property type="entry name" value="TAT_signal"/>
</dbReference>
<dbReference type="GO" id="GO:0016491">
    <property type="term" value="F:oxidoreductase activity"/>
    <property type="evidence" value="ECO:0007669"/>
    <property type="project" value="InterPro"/>
</dbReference>
<protein>
    <submittedName>
        <fullName evidence="5">Tyrosinase family protein</fullName>
    </submittedName>
</protein>
<dbReference type="Pfam" id="PF00264">
    <property type="entry name" value="Tyrosinase"/>
    <property type="match status" value="1"/>
</dbReference>
<dbReference type="InterPro" id="IPR050316">
    <property type="entry name" value="Tyrosinase/Hemocyanin"/>
</dbReference>
<dbReference type="PROSITE" id="PS51318">
    <property type="entry name" value="TAT"/>
    <property type="match status" value="1"/>
</dbReference>
<proteinExistence type="predicted"/>
<dbReference type="PANTHER" id="PTHR11474">
    <property type="entry name" value="TYROSINASE FAMILY MEMBER"/>
    <property type="match status" value="1"/>
</dbReference>
<evidence type="ECO:0000256" key="1">
    <source>
        <dbReference type="ARBA" id="ARBA00022723"/>
    </source>
</evidence>
<evidence type="ECO:0000259" key="4">
    <source>
        <dbReference type="PROSITE" id="PS00498"/>
    </source>
</evidence>
<dbReference type="PROSITE" id="PS00498">
    <property type="entry name" value="TYROSINASE_2"/>
    <property type="match status" value="1"/>
</dbReference>
<dbReference type="PRINTS" id="PR00092">
    <property type="entry name" value="TYROSINASE"/>
</dbReference>
<feature type="domain" description="Tyrosinase copper-binding" evidence="3">
    <location>
        <begin position="94"/>
        <end position="111"/>
    </location>
</feature>
<dbReference type="Proteomes" id="UP000627092">
    <property type="component" value="Chromosome"/>
</dbReference>
<accession>A0A9E6NK98</accession>
<dbReference type="InterPro" id="IPR002227">
    <property type="entry name" value="Tyrosinase_Cu-bd"/>
</dbReference>
<evidence type="ECO:0000313" key="5">
    <source>
        <dbReference type="EMBL" id="QXI09149.1"/>
    </source>
</evidence>
<dbReference type="Gene3D" id="1.10.1280.10">
    <property type="entry name" value="Di-copper center containing domain from catechol oxidase"/>
    <property type="match status" value="1"/>
</dbReference>
<dbReference type="PANTHER" id="PTHR11474:SF76">
    <property type="entry name" value="SHKT DOMAIN-CONTAINING PROTEIN"/>
    <property type="match status" value="1"/>
</dbReference>
<dbReference type="GO" id="GO:0046872">
    <property type="term" value="F:metal ion binding"/>
    <property type="evidence" value="ECO:0007669"/>
    <property type="project" value="UniProtKB-KW"/>
</dbReference>
<reference evidence="5" key="1">
    <citation type="journal article" date="2020" name="Microorganisms">
        <title>Reliable Identification of Environmental Pseudomonas Isolates Using the rpoD Gene.</title>
        <authorList>
            <consortium name="The Broad Institute Genome Sequencing Platform"/>
            <person name="Girard L."/>
            <person name="Lood C."/>
            <person name="Rokni-Zadeh H."/>
            <person name="van Noort V."/>
            <person name="Lavigne R."/>
            <person name="De Mot R."/>
        </authorList>
    </citation>
    <scope>NUCLEOTIDE SEQUENCE</scope>
    <source>
        <strain evidence="5">OE 48.2</strain>
    </source>
</reference>
<feature type="domain" description="Tyrosinase copper-binding" evidence="4">
    <location>
        <begin position="225"/>
        <end position="236"/>
    </location>
</feature>
<evidence type="ECO:0000259" key="3">
    <source>
        <dbReference type="PROSITE" id="PS00497"/>
    </source>
</evidence>
<dbReference type="EMBL" id="CP077090">
    <property type="protein sequence ID" value="QXI09149.1"/>
    <property type="molecule type" value="Genomic_DNA"/>
</dbReference>
<evidence type="ECO:0000256" key="2">
    <source>
        <dbReference type="ARBA" id="ARBA00023008"/>
    </source>
</evidence>
<gene>
    <name evidence="5" type="ORF">HU754_014905</name>
</gene>
<keyword evidence="2" id="KW-0186">Copper</keyword>
<dbReference type="PROSITE" id="PS00497">
    <property type="entry name" value="TYROSINASE_1"/>
    <property type="match status" value="1"/>
</dbReference>
<name>A0A9E6NK98_9PSED</name>
<sequence length="475" mass="53047">MNTNRRQFIQASTAILAMGVTDATLLLTGVTPAKADTPSPVKARRDINGNFPGSNDLVLYTTAVQRMKALDQTDPKNPLSWKNQARIHQDYCPHSNWWFLPWHRAYLFYFESICQAMLGDPDFRLPYWNWTRDRSIPAAFWNKKSALYHSSRDLSPNDEVDGDVTGNTVIEKILKNNVDALLFSGATSSDNQRESSFAGTLESTPHNGIHQFIGGDMGTYLSPQDPIFWLHHANVDRLWRSWSELHENRALSDKLWKDHKLSQFYDAKGNVVKPLAQSTLDAAAYNAEYDQLEVLASNSPRQPMRAFAFPRKAMVALSARVSNVSDTLKVGSIDLAPDGQLRNSISKATAPLLALEEKPIDSVVLMKVEGIQVKNKTTRLRIFINCDNPSPDTPIGSPSYVATINFFGGDHGHHKKEGFSFMYDCTATFANLKRTGLYNGADDIKVSFVPVDTKKGVEPAPLIDVKPEQITFIGL</sequence>